<feature type="transmembrane region" description="Helical" evidence="2">
    <location>
        <begin position="143"/>
        <end position="166"/>
    </location>
</feature>
<keyword evidence="2" id="KW-1133">Transmembrane helix</keyword>
<dbReference type="GO" id="GO:0008028">
    <property type="term" value="F:monocarboxylic acid transmembrane transporter activity"/>
    <property type="evidence" value="ECO:0007669"/>
    <property type="project" value="TreeGrafter"/>
</dbReference>
<proteinExistence type="predicted"/>
<feature type="transmembrane region" description="Helical" evidence="2">
    <location>
        <begin position="20"/>
        <end position="39"/>
    </location>
</feature>
<protein>
    <submittedName>
        <fullName evidence="4">Monocarboxylate transporter 12</fullName>
    </submittedName>
</protein>
<dbReference type="EMBL" id="BLXT01002742">
    <property type="protein sequence ID" value="GFN97325.1"/>
    <property type="molecule type" value="Genomic_DNA"/>
</dbReference>
<feature type="transmembrane region" description="Helical" evidence="2">
    <location>
        <begin position="363"/>
        <end position="382"/>
    </location>
</feature>
<dbReference type="Gene3D" id="1.20.1250.20">
    <property type="entry name" value="MFS general substrate transporter like domains"/>
    <property type="match status" value="2"/>
</dbReference>
<feature type="domain" description="Major facilitator superfamily (MFS) profile" evidence="3">
    <location>
        <begin position="18"/>
        <end position="416"/>
    </location>
</feature>
<evidence type="ECO:0000313" key="5">
    <source>
        <dbReference type="Proteomes" id="UP000735302"/>
    </source>
</evidence>
<comment type="subcellular location">
    <subcellularLocation>
        <location evidence="1">Membrane</location>
        <topology evidence="1">Multi-pass membrane protein</topology>
    </subcellularLocation>
</comment>
<dbReference type="PANTHER" id="PTHR11360">
    <property type="entry name" value="MONOCARBOXYLATE TRANSPORTER"/>
    <property type="match status" value="1"/>
</dbReference>
<feature type="transmembrane region" description="Helical" evidence="2">
    <location>
        <begin position="86"/>
        <end position="104"/>
    </location>
</feature>
<accession>A0AAV3ZDJ8</accession>
<dbReference type="Proteomes" id="UP000735302">
    <property type="component" value="Unassembled WGS sequence"/>
</dbReference>
<feature type="transmembrane region" description="Helical" evidence="2">
    <location>
        <begin position="235"/>
        <end position="256"/>
    </location>
</feature>
<dbReference type="InterPro" id="IPR011701">
    <property type="entry name" value="MFS"/>
</dbReference>
<feature type="transmembrane region" description="Helical" evidence="2">
    <location>
        <begin position="59"/>
        <end position="79"/>
    </location>
</feature>
<feature type="transmembrane region" description="Helical" evidence="2">
    <location>
        <begin position="328"/>
        <end position="351"/>
    </location>
</feature>
<dbReference type="InterPro" id="IPR050327">
    <property type="entry name" value="Proton-linked_MCT"/>
</dbReference>
<feature type="transmembrane region" description="Helical" evidence="2">
    <location>
        <begin position="388"/>
        <end position="407"/>
    </location>
</feature>
<dbReference type="GO" id="GO:0016020">
    <property type="term" value="C:membrane"/>
    <property type="evidence" value="ECO:0007669"/>
    <property type="project" value="UniProtKB-SubCell"/>
</dbReference>
<dbReference type="PROSITE" id="PS50850">
    <property type="entry name" value="MFS"/>
    <property type="match status" value="1"/>
</dbReference>
<dbReference type="InterPro" id="IPR036259">
    <property type="entry name" value="MFS_trans_sf"/>
</dbReference>
<evidence type="ECO:0000313" key="4">
    <source>
        <dbReference type="EMBL" id="GFN97325.1"/>
    </source>
</evidence>
<keyword evidence="2" id="KW-0472">Membrane</keyword>
<dbReference type="SUPFAM" id="SSF103473">
    <property type="entry name" value="MFS general substrate transporter"/>
    <property type="match status" value="1"/>
</dbReference>
<dbReference type="AlphaFoldDB" id="A0AAV3ZDJ8"/>
<dbReference type="Pfam" id="PF07690">
    <property type="entry name" value="MFS_1"/>
    <property type="match status" value="1"/>
</dbReference>
<evidence type="ECO:0000259" key="3">
    <source>
        <dbReference type="PROSITE" id="PS50850"/>
    </source>
</evidence>
<sequence>MSTSTTARSVPESEQRWRWVVLGSSFFVLLMNAALSYHVGVLNFAVSEAYEAAPETVSWLMAMYASLFALSAPIGSAIINVSSCRTCVFLSGLMSFVGLVSSSFVTRIEWLFLTLTISGLGQSLAQVGGNMGLAFYFPTKTALASGIAITGCGLGNFVHPALFQLLVEEYNIHGAFLILGALCLQTSALGLLMRPTAEEIKRNQENYRAQKSMSFRSSARQVLAGQVEMFKDLRFVQLLVAIFCFAVAFQVILVYFPEFLINSKGYSALHAATVASFPGIGTVCSRMLVGFAATDSNIGQTLMYVGMNLISFFLCITANTTVLYEAGAYFVAFAFGFYASGCQTLILPLTIGVLGSKKSASGYGIVLMVFGCGCLVGPPMTALALKTFGYGLLFPMSGVLFLVTAIVSMGTYQQRPHPEANGSINGDIATEANTTHALFNNQEFELVIPAVKDTDVEAGINCLDSQKFADDGALPLAEQDGLTAQPEVEEAEVDAEVECKKRLLWQSHNQEETL</sequence>
<dbReference type="PANTHER" id="PTHR11360:SF284">
    <property type="entry name" value="EG:103B4.3 PROTEIN-RELATED"/>
    <property type="match status" value="1"/>
</dbReference>
<name>A0AAV3ZDJ8_9GAST</name>
<evidence type="ECO:0000256" key="2">
    <source>
        <dbReference type="SAM" id="Phobius"/>
    </source>
</evidence>
<feature type="transmembrane region" description="Helical" evidence="2">
    <location>
        <begin position="268"/>
        <end position="289"/>
    </location>
</feature>
<evidence type="ECO:0000256" key="1">
    <source>
        <dbReference type="ARBA" id="ARBA00004141"/>
    </source>
</evidence>
<reference evidence="4 5" key="1">
    <citation type="journal article" date="2021" name="Elife">
        <title>Chloroplast acquisition without the gene transfer in kleptoplastic sea slugs, Plakobranchus ocellatus.</title>
        <authorList>
            <person name="Maeda T."/>
            <person name="Takahashi S."/>
            <person name="Yoshida T."/>
            <person name="Shimamura S."/>
            <person name="Takaki Y."/>
            <person name="Nagai Y."/>
            <person name="Toyoda A."/>
            <person name="Suzuki Y."/>
            <person name="Arimoto A."/>
            <person name="Ishii H."/>
            <person name="Satoh N."/>
            <person name="Nishiyama T."/>
            <person name="Hasebe M."/>
            <person name="Maruyama T."/>
            <person name="Minagawa J."/>
            <person name="Obokata J."/>
            <person name="Shigenobu S."/>
        </authorList>
    </citation>
    <scope>NUCLEOTIDE SEQUENCE [LARGE SCALE GENOMIC DNA]</scope>
</reference>
<comment type="caution">
    <text evidence="4">The sequence shown here is derived from an EMBL/GenBank/DDBJ whole genome shotgun (WGS) entry which is preliminary data.</text>
</comment>
<keyword evidence="2" id="KW-0812">Transmembrane</keyword>
<feature type="transmembrane region" description="Helical" evidence="2">
    <location>
        <begin position="301"/>
        <end position="322"/>
    </location>
</feature>
<organism evidence="4 5">
    <name type="scientific">Plakobranchus ocellatus</name>
    <dbReference type="NCBI Taxonomy" id="259542"/>
    <lineage>
        <taxon>Eukaryota</taxon>
        <taxon>Metazoa</taxon>
        <taxon>Spiralia</taxon>
        <taxon>Lophotrochozoa</taxon>
        <taxon>Mollusca</taxon>
        <taxon>Gastropoda</taxon>
        <taxon>Heterobranchia</taxon>
        <taxon>Euthyneura</taxon>
        <taxon>Panpulmonata</taxon>
        <taxon>Sacoglossa</taxon>
        <taxon>Placobranchoidea</taxon>
        <taxon>Plakobranchidae</taxon>
        <taxon>Plakobranchus</taxon>
    </lineage>
</organism>
<feature type="transmembrane region" description="Helical" evidence="2">
    <location>
        <begin position="172"/>
        <end position="192"/>
    </location>
</feature>
<dbReference type="InterPro" id="IPR020846">
    <property type="entry name" value="MFS_dom"/>
</dbReference>
<gene>
    <name evidence="4" type="ORF">PoB_002383100</name>
</gene>
<feature type="transmembrane region" description="Helical" evidence="2">
    <location>
        <begin position="110"/>
        <end position="136"/>
    </location>
</feature>
<keyword evidence="5" id="KW-1185">Reference proteome</keyword>